<evidence type="ECO:0000313" key="6">
    <source>
        <dbReference type="EMBL" id="QHQ36083.1"/>
    </source>
</evidence>
<feature type="transmembrane region" description="Helical" evidence="5">
    <location>
        <begin position="66"/>
        <end position="94"/>
    </location>
</feature>
<feature type="transmembrane region" description="Helical" evidence="5">
    <location>
        <begin position="20"/>
        <end position="46"/>
    </location>
</feature>
<dbReference type="Pfam" id="PF07264">
    <property type="entry name" value="EI24"/>
    <property type="match status" value="1"/>
</dbReference>
<dbReference type="InterPro" id="IPR059112">
    <property type="entry name" value="CysZ/EI24"/>
</dbReference>
<feature type="transmembrane region" description="Helical" evidence="5">
    <location>
        <begin position="190"/>
        <end position="218"/>
    </location>
</feature>
<dbReference type="RefSeq" id="WP_161862637.1">
    <property type="nucleotide sequence ID" value="NZ_CP046620.1"/>
</dbReference>
<protein>
    <recommendedName>
        <fullName evidence="8">Sulfate transporter family protein</fullName>
    </recommendedName>
</protein>
<organism evidence="6 7">
    <name type="scientific">Algicella marina</name>
    <dbReference type="NCBI Taxonomy" id="2683284"/>
    <lineage>
        <taxon>Bacteria</taxon>
        <taxon>Pseudomonadati</taxon>
        <taxon>Pseudomonadota</taxon>
        <taxon>Alphaproteobacteria</taxon>
        <taxon>Rhodobacterales</taxon>
        <taxon>Paracoccaceae</taxon>
        <taxon>Algicella</taxon>
    </lineage>
</organism>
<evidence type="ECO:0000256" key="1">
    <source>
        <dbReference type="ARBA" id="ARBA00004141"/>
    </source>
</evidence>
<name>A0A6P1T339_9RHOB</name>
<feature type="transmembrane region" description="Helical" evidence="5">
    <location>
        <begin position="127"/>
        <end position="145"/>
    </location>
</feature>
<evidence type="ECO:0000256" key="2">
    <source>
        <dbReference type="ARBA" id="ARBA00022692"/>
    </source>
</evidence>
<reference evidence="6 7" key="1">
    <citation type="submission" date="2019-12" db="EMBL/GenBank/DDBJ databases">
        <title>Complete genome sequence of Algicella marina strain 9Alg 56(T) isolated from the red alga Tichocarpus crinitus.</title>
        <authorList>
            <person name="Kim S.-G."/>
            <person name="Nedashkovskaya O.I."/>
        </authorList>
    </citation>
    <scope>NUCLEOTIDE SEQUENCE [LARGE SCALE GENOMIC DNA]</scope>
    <source>
        <strain evidence="6 7">9Alg 56</strain>
    </source>
</reference>
<comment type="subcellular location">
    <subcellularLocation>
        <location evidence="1">Membrane</location>
        <topology evidence="1">Multi-pass membrane protein</topology>
    </subcellularLocation>
</comment>
<keyword evidence="7" id="KW-1185">Reference proteome</keyword>
<dbReference type="Proteomes" id="UP000464495">
    <property type="component" value="Chromosome"/>
</dbReference>
<dbReference type="EMBL" id="CP046620">
    <property type="protein sequence ID" value="QHQ36083.1"/>
    <property type="molecule type" value="Genomic_DNA"/>
</dbReference>
<sequence>MAGDIAKALGQLGDPRFLAVLLKAMAVTLLVLIGFVWFCLQLFGYFLPETMTLPWIGPVSLEASWLSWAMLALALVASIFLMIPLASLLVGFFVEDVANAVEDRHYPHLPDVPGQGWAEMIWDTLRFLGLMILANGVALIVYFAVNVLAPFVFLAVNGLLLGREYFYLVAARRIGARGARALFRGNFAEVWLTGVVMAVPLAVPGLNLLIPVLGVAAFTHQFHRISGKQ</sequence>
<evidence type="ECO:0008006" key="8">
    <source>
        <dbReference type="Google" id="ProtNLM"/>
    </source>
</evidence>
<keyword evidence="2 5" id="KW-0812">Transmembrane</keyword>
<evidence type="ECO:0000256" key="3">
    <source>
        <dbReference type="ARBA" id="ARBA00022989"/>
    </source>
</evidence>
<accession>A0A6P1T339</accession>
<evidence type="ECO:0000313" key="7">
    <source>
        <dbReference type="Proteomes" id="UP000464495"/>
    </source>
</evidence>
<proteinExistence type="predicted"/>
<dbReference type="KEGG" id="amaq:GO499_13310"/>
<keyword evidence="3 5" id="KW-1133">Transmembrane helix</keyword>
<gene>
    <name evidence="6" type="ORF">GO499_13310</name>
</gene>
<dbReference type="AlphaFoldDB" id="A0A6P1T339"/>
<evidence type="ECO:0000256" key="5">
    <source>
        <dbReference type="SAM" id="Phobius"/>
    </source>
</evidence>
<evidence type="ECO:0000256" key="4">
    <source>
        <dbReference type="ARBA" id="ARBA00023136"/>
    </source>
</evidence>
<keyword evidence="4 5" id="KW-0472">Membrane</keyword>